<evidence type="ECO:0000313" key="9">
    <source>
        <dbReference type="Proteomes" id="UP001195914"/>
    </source>
</evidence>
<accession>A0AAD9LJY0</accession>
<sequence>MSALGMPPHLLVLFQARPLLEYVPPVNNGVKRKVSGLADFVNSFTDDVVPPDPPFETPRQRADRRKRSKIMEFERSQREARSAYDPTFDPALARGSTNPWLTHDPFKTIFVSNVAYDVTEKQLLKEFDEYGRVRRIRMINDRKNRPRGYAFIEYSDERDMVKAYKRAHGKKISGRRVLVDVERARTVEGWYPRRLGGGKGRSRTKPPKFFDGLPLYNDEAPEPDEENHAPIVPPSEDIEEGQVIVEQ</sequence>
<dbReference type="GO" id="GO:0030619">
    <property type="term" value="F:U1 snRNA binding"/>
    <property type="evidence" value="ECO:0007669"/>
    <property type="project" value="InterPro"/>
</dbReference>
<evidence type="ECO:0000256" key="2">
    <source>
        <dbReference type="ARBA" id="ARBA00022884"/>
    </source>
</evidence>
<evidence type="ECO:0000256" key="5">
    <source>
        <dbReference type="PROSITE-ProRule" id="PRU00176"/>
    </source>
</evidence>
<gene>
    <name evidence="8" type="ORF">X943_000467</name>
</gene>
<feature type="domain" description="RRM" evidence="7">
    <location>
        <begin position="107"/>
        <end position="184"/>
    </location>
</feature>
<reference evidence="8" key="2">
    <citation type="submission" date="2021-05" db="EMBL/GenBank/DDBJ databases">
        <authorList>
            <person name="Pain A."/>
        </authorList>
    </citation>
    <scope>NUCLEOTIDE SEQUENCE</scope>
    <source>
        <strain evidence="8">1802A</strain>
    </source>
</reference>
<dbReference type="GO" id="GO:0003729">
    <property type="term" value="F:mRNA binding"/>
    <property type="evidence" value="ECO:0007669"/>
    <property type="project" value="TreeGrafter"/>
</dbReference>
<dbReference type="InterPro" id="IPR034143">
    <property type="entry name" value="snRNP70_RRM"/>
</dbReference>
<dbReference type="SUPFAM" id="SSF54928">
    <property type="entry name" value="RNA-binding domain, RBD"/>
    <property type="match status" value="1"/>
</dbReference>
<dbReference type="InterPro" id="IPR022023">
    <property type="entry name" value="U1snRNP70_N"/>
</dbReference>
<dbReference type="PANTHER" id="PTHR13952:SF5">
    <property type="entry name" value="U1 SMALL NUCLEAR RIBONUCLEOPROTEIN 70 KDA"/>
    <property type="match status" value="1"/>
</dbReference>
<reference evidence="8" key="1">
    <citation type="journal article" date="2014" name="Nucleic Acids Res.">
        <title>The evolutionary dynamics of variant antigen genes in Babesia reveal a history of genomic innovation underlying host-parasite interaction.</title>
        <authorList>
            <person name="Jackson A.P."/>
            <person name="Otto T.D."/>
            <person name="Darby A."/>
            <person name="Ramaprasad A."/>
            <person name="Xia D."/>
            <person name="Echaide I.E."/>
            <person name="Farber M."/>
            <person name="Gahlot S."/>
            <person name="Gamble J."/>
            <person name="Gupta D."/>
            <person name="Gupta Y."/>
            <person name="Jackson L."/>
            <person name="Malandrin L."/>
            <person name="Malas T.B."/>
            <person name="Moussa E."/>
            <person name="Nair M."/>
            <person name="Reid A.J."/>
            <person name="Sanders M."/>
            <person name="Sharma J."/>
            <person name="Tracey A."/>
            <person name="Quail M.A."/>
            <person name="Weir W."/>
            <person name="Wastling J.M."/>
            <person name="Hall N."/>
            <person name="Willadsen P."/>
            <person name="Lingelbach K."/>
            <person name="Shiels B."/>
            <person name="Tait A."/>
            <person name="Berriman M."/>
            <person name="Allred D.R."/>
            <person name="Pain A."/>
        </authorList>
    </citation>
    <scope>NUCLEOTIDE SEQUENCE</scope>
    <source>
        <strain evidence="8">1802A</strain>
    </source>
</reference>
<dbReference type="AlphaFoldDB" id="A0AAD9LJY0"/>
<dbReference type="InterPro" id="IPR000504">
    <property type="entry name" value="RRM_dom"/>
</dbReference>
<dbReference type="InterPro" id="IPR051183">
    <property type="entry name" value="U1_U11-U12_snRNP_70-35kDa"/>
</dbReference>
<evidence type="ECO:0000259" key="7">
    <source>
        <dbReference type="PROSITE" id="PS50102"/>
    </source>
</evidence>
<dbReference type="EMBL" id="JAHBMH010000007">
    <property type="protein sequence ID" value="KAK1939488.1"/>
    <property type="molecule type" value="Genomic_DNA"/>
</dbReference>
<dbReference type="GO" id="GO:0005685">
    <property type="term" value="C:U1 snRNP"/>
    <property type="evidence" value="ECO:0007669"/>
    <property type="project" value="TreeGrafter"/>
</dbReference>
<organism evidence="8 9">
    <name type="scientific">Babesia divergens</name>
    <dbReference type="NCBI Taxonomy" id="32595"/>
    <lineage>
        <taxon>Eukaryota</taxon>
        <taxon>Sar</taxon>
        <taxon>Alveolata</taxon>
        <taxon>Apicomplexa</taxon>
        <taxon>Aconoidasida</taxon>
        <taxon>Piroplasmida</taxon>
        <taxon>Babesiidae</taxon>
        <taxon>Babesia</taxon>
    </lineage>
</organism>
<dbReference type="FunFam" id="3.30.70.330:FF:000132">
    <property type="entry name" value="Small nuclear ribonucleoprotein U11/U12 subunit 35"/>
    <property type="match status" value="1"/>
</dbReference>
<feature type="region of interest" description="Disordered" evidence="6">
    <location>
        <begin position="196"/>
        <end position="247"/>
    </location>
</feature>
<dbReference type="PANTHER" id="PTHR13952">
    <property type="entry name" value="U1 SMALL NUCLEAR RIBONUCLEOPROTEIN 70 KD"/>
    <property type="match status" value="1"/>
</dbReference>
<dbReference type="Gene3D" id="3.30.70.330">
    <property type="match status" value="1"/>
</dbReference>
<proteinExistence type="predicted"/>
<evidence type="ECO:0000256" key="6">
    <source>
        <dbReference type="SAM" id="MobiDB-lite"/>
    </source>
</evidence>
<dbReference type="GO" id="GO:0000398">
    <property type="term" value="P:mRNA splicing, via spliceosome"/>
    <property type="evidence" value="ECO:0007669"/>
    <property type="project" value="TreeGrafter"/>
</dbReference>
<dbReference type="GO" id="GO:0071004">
    <property type="term" value="C:U2-type prespliceosome"/>
    <property type="evidence" value="ECO:0007669"/>
    <property type="project" value="TreeGrafter"/>
</dbReference>
<dbReference type="Pfam" id="PF12220">
    <property type="entry name" value="U1snRNP70_N"/>
    <property type="match status" value="1"/>
</dbReference>
<evidence type="ECO:0000256" key="1">
    <source>
        <dbReference type="ARBA" id="ARBA00004123"/>
    </source>
</evidence>
<dbReference type="Proteomes" id="UP001195914">
    <property type="component" value="Unassembled WGS sequence"/>
</dbReference>
<dbReference type="CDD" id="cd12236">
    <property type="entry name" value="RRM_snRNP70"/>
    <property type="match status" value="1"/>
</dbReference>
<dbReference type="GO" id="GO:0071011">
    <property type="term" value="C:precatalytic spliceosome"/>
    <property type="evidence" value="ECO:0007669"/>
    <property type="project" value="TreeGrafter"/>
</dbReference>
<keyword evidence="9" id="KW-1185">Reference proteome</keyword>
<protein>
    <submittedName>
        <fullName evidence="8">U1 snRNP</fullName>
    </submittedName>
</protein>
<name>A0AAD9LJY0_BABDI</name>
<keyword evidence="4" id="KW-0687">Ribonucleoprotein</keyword>
<keyword evidence="3" id="KW-0539">Nucleus</keyword>
<dbReference type="SMART" id="SM00360">
    <property type="entry name" value="RRM"/>
    <property type="match status" value="1"/>
</dbReference>
<dbReference type="PROSITE" id="PS50102">
    <property type="entry name" value="RRM"/>
    <property type="match status" value="1"/>
</dbReference>
<keyword evidence="2 5" id="KW-0694">RNA-binding</keyword>
<comment type="caution">
    <text evidence="8">The sequence shown here is derived from an EMBL/GenBank/DDBJ whole genome shotgun (WGS) entry which is preliminary data.</text>
</comment>
<evidence type="ECO:0000256" key="4">
    <source>
        <dbReference type="ARBA" id="ARBA00023274"/>
    </source>
</evidence>
<evidence type="ECO:0000313" key="8">
    <source>
        <dbReference type="EMBL" id="KAK1939488.1"/>
    </source>
</evidence>
<dbReference type="InterPro" id="IPR035979">
    <property type="entry name" value="RBD_domain_sf"/>
</dbReference>
<comment type="subcellular location">
    <subcellularLocation>
        <location evidence="1">Nucleus</location>
    </subcellularLocation>
</comment>
<dbReference type="InterPro" id="IPR012677">
    <property type="entry name" value="Nucleotide-bd_a/b_plait_sf"/>
</dbReference>
<evidence type="ECO:0000256" key="3">
    <source>
        <dbReference type="ARBA" id="ARBA00023242"/>
    </source>
</evidence>
<dbReference type="Pfam" id="PF00076">
    <property type="entry name" value="RRM_1"/>
    <property type="match status" value="1"/>
</dbReference>